<accession>A0A7W3TIR8</accession>
<evidence type="ECO:0000313" key="2">
    <source>
        <dbReference type="EMBL" id="MBB0247230.1"/>
    </source>
</evidence>
<reference evidence="3" key="1">
    <citation type="submission" date="2019-10" db="EMBL/GenBank/DDBJ databases">
        <title>Streptomyces sp. nov., a novel actinobacterium isolated from alkaline environment.</title>
        <authorList>
            <person name="Golinska P."/>
        </authorList>
    </citation>
    <scope>NUCLEOTIDE SEQUENCE [LARGE SCALE GENOMIC DNA]</scope>
    <source>
        <strain evidence="3">DSM 42118</strain>
    </source>
</reference>
<dbReference type="InterPro" id="IPR008757">
    <property type="entry name" value="Peptidase_M6-like_domain"/>
</dbReference>
<dbReference type="GO" id="GO:0006508">
    <property type="term" value="P:proteolysis"/>
    <property type="evidence" value="ECO:0007669"/>
    <property type="project" value="UniProtKB-KW"/>
</dbReference>
<dbReference type="EMBL" id="VKHT01001500">
    <property type="protein sequence ID" value="MBB0247230.1"/>
    <property type="molecule type" value="Genomic_DNA"/>
</dbReference>
<evidence type="ECO:0000313" key="3">
    <source>
        <dbReference type="Proteomes" id="UP000538929"/>
    </source>
</evidence>
<feature type="region of interest" description="Disordered" evidence="1">
    <location>
        <begin position="226"/>
        <end position="278"/>
    </location>
</feature>
<protein>
    <submittedName>
        <fullName evidence="2">M6 family metalloprotease domain-containing protein</fullName>
    </submittedName>
</protein>
<dbReference type="NCBIfam" id="TIGR03296">
    <property type="entry name" value="M6dom_TIGR03296"/>
    <property type="match status" value="1"/>
</dbReference>
<keyword evidence="2" id="KW-0378">Hydrolase</keyword>
<dbReference type="Proteomes" id="UP000538929">
    <property type="component" value="Unassembled WGS sequence"/>
</dbReference>
<organism evidence="2 3">
    <name type="scientific">Streptomyces alkaliphilus</name>
    <dbReference type="NCBI Taxonomy" id="1472722"/>
    <lineage>
        <taxon>Bacteria</taxon>
        <taxon>Bacillati</taxon>
        <taxon>Actinomycetota</taxon>
        <taxon>Actinomycetes</taxon>
        <taxon>Kitasatosporales</taxon>
        <taxon>Streptomycetaceae</taxon>
        <taxon>Streptomyces</taxon>
    </lineage>
</organism>
<name>A0A7W3TIR8_9ACTN</name>
<feature type="non-terminal residue" evidence="2">
    <location>
        <position position="278"/>
    </location>
</feature>
<keyword evidence="2" id="KW-0482">Metalloprotease</keyword>
<keyword evidence="3" id="KW-1185">Reference proteome</keyword>
<keyword evidence="2" id="KW-0645">Protease</keyword>
<feature type="compositionally biased region" description="Basic and acidic residues" evidence="1">
    <location>
        <begin position="248"/>
        <end position="258"/>
    </location>
</feature>
<dbReference type="PANTHER" id="PTHR41775">
    <property type="entry name" value="SECRETED PROTEIN-RELATED"/>
    <property type="match status" value="1"/>
</dbReference>
<dbReference type="SUPFAM" id="SSF55486">
    <property type="entry name" value="Metalloproteases ('zincins'), catalytic domain"/>
    <property type="match status" value="1"/>
</dbReference>
<sequence>GTVRALTLFIDFPDAEARIDTADRFAEFFPATAEYFATASYGRMDYRPDPVHRWLRMSRPFEEYGIDRGVGWHPDDPSGYNALMLDIVDEVGGEVDFSSYDVVNVLTTPNAGPSALETVLSVSFPGRPLVETPTGPLRNVSFIWSTQPGDSSHRVLVHENGHAFGLPDLYWTGTGEPPLLTGHWDVMEQDWGPSNGMLAWHRWKLGWLTDDQVDCVVEAGTTEHRLVPLGTPSTGDAPDTGTDPEPEADVRADGRPGRPDAPPRAGTPDGAPPAHPEG</sequence>
<gene>
    <name evidence="2" type="ORF">FNQ90_24690</name>
</gene>
<dbReference type="AlphaFoldDB" id="A0A7W3TIR8"/>
<proteinExistence type="predicted"/>
<dbReference type="RefSeq" id="WP_228471601.1">
    <property type="nucleotide sequence ID" value="NZ_VKHT01001500.1"/>
</dbReference>
<evidence type="ECO:0000256" key="1">
    <source>
        <dbReference type="SAM" id="MobiDB-lite"/>
    </source>
</evidence>
<feature type="non-terminal residue" evidence="2">
    <location>
        <position position="1"/>
    </location>
</feature>
<comment type="caution">
    <text evidence="2">The sequence shown here is derived from an EMBL/GenBank/DDBJ whole genome shotgun (WGS) entry which is preliminary data.</text>
</comment>
<dbReference type="GO" id="GO:0008237">
    <property type="term" value="F:metallopeptidase activity"/>
    <property type="evidence" value="ECO:0007669"/>
    <property type="project" value="UniProtKB-KW"/>
</dbReference>
<dbReference type="PANTHER" id="PTHR41775:SF1">
    <property type="entry name" value="PEPTIDASE M6-LIKE DOMAIN-CONTAINING PROTEIN"/>
    <property type="match status" value="1"/>
</dbReference>